<evidence type="ECO:0000256" key="3">
    <source>
        <dbReference type="ARBA" id="ARBA00023014"/>
    </source>
</evidence>
<keyword evidence="2" id="KW-0408">Iron</keyword>
<keyword evidence="1" id="KW-0479">Metal-binding</keyword>
<keyword evidence="3" id="KW-0411">Iron-sulfur</keyword>
<dbReference type="PANTHER" id="PTHR43342">
    <property type="entry name" value="NADH-QUINONE OXIDOREDUCTASE, E SUBUNIT"/>
    <property type="match status" value="1"/>
</dbReference>
<evidence type="ECO:0000256" key="1">
    <source>
        <dbReference type="ARBA" id="ARBA00022723"/>
    </source>
</evidence>
<dbReference type="GO" id="GO:0046872">
    <property type="term" value="F:metal ion binding"/>
    <property type="evidence" value="ECO:0007669"/>
    <property type="project" value="UniProtKB-KW"/>
</dbReference>
<comment type="caution">
    <text evidence="4">The sequence shown here is derived from an EMBL/GenBank/DDBJ whole genome shotgun (WGS) entry which is preliminary data.</text>
</comment>
<evidence type="ECO:0000313" key="5">
    <source>
        <dbReference type="Proteomes" id="UP000533476"/>
    </source>
</evidence>
<organism evidence="4 5">
    <name type="scientific">Sulfobacillus harzensis</name>
    <dbReference type="NCBI Taxonomy" id="2729629"/>
    <lineage>
        <taxon>Bacteria</taxon>
        <taxon>Bacillati</taxon>
        <taxon>Bacillota</taxon>
        <taxon>Clostridia</taxon>
        <taxon>Eubacteriales</taxon>
        <taxon>Clostridiales Family XVII. Incertae Sedis</taxon>
        <taxon>Sulfobacillus</taxon>
    </lineage>
</organism>
<sequence>MMLSKETEQQVAELVKDLPKERSSLLPALWAVVDHLGWIDDERTEAVAQALRQPVAEVYGVASFYALLPTKPKDPVRVCDDLLCRLKGSQDLISELNRRGIEAVSWPCLGRCEQAPAALLGPHPIVQATVDKVQAAQEKGE</sequence>
<gene>
    <name evidence="4" type="ORF">HIJ39_13185</name>
</gene>
<dbReference type="Pfam" id="PF01257">
    <property type="entry name" value="2Fe-2S_thioredx"/>
    <property type="match status" value="1"/>
</dbReference>
<dbReference type="AlphaFoldDB" id="A0A7Y0L586"/>
<evidence type="ECO:0008006" key="6">
    <source>
        <dbReference type="Google" id="ProtNLM"/>
    </source>
</evidence>
<dbReference type="GO" id="GO:0051536">
    <property type="term" value="F:iron-sulfur cluster binding"/>
    <property type="evidence" value="ECO:0007669"/>
    <property type="project" value="UniProtKB-KW"/>
</dbReference>
<dbReference type="Gene3D" id="3.40.30.10">
    <property type="entry name" value="Glutaredoxin"/>
    <property type="match status" value="1"/>
</dbReference>
<reference evidence="4 5" key="1">
    <citation type="submission" date="2020-04" db="EMBL/GenBank/DDBJ databases">
        <authorList>
            <person name="Zhang R."/>
            <person name="Schippers A."/>
        </authorList>
    </citation>
    <scope>NUCLEOTIDE SEQUENCE [LARGE SCALE GENOMIC DNA]</scope>
    <source>
        <strain evidence="4 5">DSM 109850</strain>
    </source>
</reference>
<name>A0A7Y0L586_9FIRM</name>
<keyword evidence="5" id="KW-1185">Reference proteome</keyword>
<protein>
    <recommendedName>
        <fullName evidence="6">NADH-quinone oxidoreductase subunit E</fullName>
    </recommendedName>
</protein>
<accession>A0A7Y0L586</accession>
<dbReference type="InterPro" id="IPR036249">
    <property type="entry name" value="Thioredoxin-like_sf"/>
</dbReference>
<dbReference type="InterPro" id="IPR041921">
    <property type="entry name" value="NuoE_N"/>
</dbReference>
<evidence type="ECO:0000313" key="4">
    <source>
        <dbReference type="EMBL" id="NMP23293.1"/>
    </source>
</evidence>
<proteinExistence type="predicted"/>
<dbReference type="SUPFAM" id="SSF52833">
    <property type="entry name" value="Thioredoxin-like"/>
    <property type="match status" value="1"/>
</dbReference>
<dbReference type="InterPro" id="IPR028431">
    <property type="entry name" value="NADP_DH_HndA-like"/>
</dbReference>
<evidence type="ECO:0000256" key="2">
    <source>
        <dbReference type="ARBA" id="ARBA00023004"/>
    </source>
</evidence>
<dbReference type="RefSeq" id="WP_169100435.1">
    <property type="nucleotide sequence ID" value="NZ_JABBVZ010000046.1"/>
</dbReference>
<dbReference type="PANTHER" id="PTHR43342:SF1">
    <property type="entry name" value="BIFURCATING [FEFE] HYDROGENASE GAMMA SUBUNIT"/>
    <property type="match status" value="1"/>
</dbReference>
<dbReference type="Proteomes" id="UP000533476">
    <property type="component" value="Unassembled WGS sequence"/>
</dbReference>
<dbReference type="Gene3D" id="1.10.10.1590">
    <property type="entry name" value="NADH-quinone oxidoreductase subunit E"/>
    <property type="match status" value="1"/>
</dbReference>
<dbReference type="EMBL" id="JABBVZ010000046">
    <property type="protein sequence ID" value="NMP23293.1"/>
    <property type="molecule type" value="Genomic_DNA"/>
</dbReference>